<dbReference type="HAMAP" id="MF_00484">
    <property type="entry name" value="Glycogen_synth"/>
    <property type="match status" value="1"/>
</dbReference>
<evidence type="ECO:0000313" key="12">
    <source>
        <dbReference type="Proteomes" id="UP000199664"/>
    </source>
</evidence>
<dbReference type="SUPFAM" id="SSF53756">
    <property type="entry name" value="UDP-Glycosyltransferase/glycogen phosphorylase"/>
    <property type="match status" value="1"/>
</dbReference>
<evidence type="ECO:0000256" key="2">
    <source>
        <dbReference type="ARBA" id="ARBA00002764"/>
    </source>
</evidence>
<dbReference type="GO" id="GO:0005978">
    <property type="term" value="P:glycogen biosynthetic process"/>
    <property type="evidence" value="ECO:0007669"/>
    <property type="project" value="UniProtKB-UniRule"/>
</dbReference>
<keyword evidence="12" id="KW-1185">Reference proteome</keyword>
<dbReference type="EMBL" id="FOAN01000012">
    <property type="protein sequence ID" value="SEM46564.1"/>
    <property type="molecule type" value="Genomic_DNA"/>
</dbReference>
<dbReference type="NCBIfam" id="NF001899">
    <property type="entry name" value="PRK00654.1-2"/>
    <property type="match status" value="1"/>
</dbReference>
<dbReference type="InterPro" id="IPR013534">
    <property type="entry name" value="Starch_synth_cat_dom"/>
</dbReference>
<feature type="domain" description="Glycosyl transferase family 1" evidence="9">
    <location>
        <begin position="329"/>
        <end position="471"/>
    </location>
</feature>
<gene>
    <name evidence="8" type="primary">glgA</name>
    <name evidence="11" type="ORF">SAMN04515666_11211</name>
</gene>
<dbReference type="Pfam" id="PF00534">
    <property type="entry name" value="Glycos_transf_1"/>
    <property type="match status" value="1"/>
</dbReference>
<evidence type="ECO:0000259" key="10">
    <source>
        <dbReference type="Pfam" id="PF08323"/>
    </source>
</evidence>
<dbReference type="NCBIfam" id="NF001901">
    <property type="entry name" value="PRK00654.1-5"/>
    <property type="match status" value="1"/>
</dbReference>
<dbReference type="NCBIfam" id="TIGR02095">
    <property type="entry name" value="glgA"/>
    <property type="match status" value="1"/>
</dbReference>
<evidence type="ECO:0000256" key="8">
    <source>
        <dbReference type="HAMAP-Rule" id="MF_00484"/>
    </source>
</evidence>
<name>A0A1H7YL56_9HYPH</name>
<evidence type="ECO:0000256" key="6">
    <source>
        <dbReference type="ARBA" id="ARBA00022679"/>
    </source>
</evidence>
<accession>A0A1H7YL56</accession>
<sequence length="510" mass="55278">MADSLKLAETRTASSTSAHALHYAQAVKDDPQDIPSPLPGTTKLLFVTSEMSDFIKAGGLGEVSAALPRQMRSHCDVRVLIPGFRQVRSARPVMEVVRQMPGTAELPPWSLGRFATSDGLTIYTVLCDELYDRSGSPYGPFGGSEFADNDIRFARLSLAAAEIAAGEADPNWKPDILHINDWPSGLTAGYLRWKDVSTPTILTIHNLAYQGLFEPRRMAALAIPDQAFSVDGAEFHGMLSFLKAGIFYGSHVTTVSQTYAREITTPEHGCGLDGLLRSRMEAGHLTGIVNGIDASWDTLIGGGATTEQMVRQWKRRNATAIRKAFALPESKGPLFSIISRLVHQKGIDLSIEAAATIVAAGGQLVVTGQGESRLEEAVAHLAKRHPHAVAARIGFDDAEARRLFAASDFLLMPSRFEPCGLSQMYAQRAGALPIAYRTGGLVDTIEDGVSGFLFSSLSGAGLSAAVRRALDAFRSKRAFRMMRDQAMSKRFDWRRPSFNYASVYARALGG</sequence>
<evidence type="ECO:0000256" key="1">
    <source>
        <dbReference type="ARBA" id="ARBA00001478"/>
    </source>
</evidence>
<comment type="function">
    <text evidence="2 8">Synthesizes alpha-1,4-glucan chains using ADP-glucose.</text>
</comment>
<dbReference type="InterPro" id="IPR001296">
    <property type="entry name" value="Glyco_trans_1"/>
</dbReference>
<evidence type="ECO:0000256" key="5">
    <source>
        <dbReference type="ARBA" id="ARBA00022676"/>
    </source>
</evidence>
<keyword evidence="5 8" id="KW-0328">Glycosyltransferase</keyword>
<dbReference type="GO" id="GO:0009011">
    <property type="term" value="F:alpha-1,4-glucan glucosyltransferase (ADP-glucose donor) activity"/>
    <property type="evidence" value="ECO:0007669"/>
    <property type="project" value="UniProtKB-UniRule"/>
</dbReference>
<dbReference type="Proteomes" id="UP000199664">
    <property type="component" value="Unassembled WGS sequence"/>
</dbReference>
<comment type="catalytic activity">
    <reaction evidence="1 8">
        <text>[(1-&gt;4)-alpha-D-glucosyl](n) + ADP-alpha-D-glucose = [(1-&gt;4)-alpha-D-glucosyl](n+1) + ADP + H(+)</text>
        <dbReference type="Rhea" id="RHEA:18189"/>
        <dbReference type="Rhea" id="RHEA-COMP:9584"/>
        <dbReference type="Rhea" id="RHEA-COMP:9587"/>
        <dbReference type="ChEBI" id="CHEBI:15378"/>
        <dbReference type="ChEBI" id="CHEBI:15444"/>
        <dbReference type="ChEBI" id="CHEBI:57498"/>
        <dbReference type="ChEBI" id="CHEBI:456216"/>
        <dbReference type="EC" id="2.4.1.21"/>
    </reaction>
</comment>
<proteinExistence type="inferred from homology"/>
<dbReference type="Gene3D" id="3.40.50.2000">
    <property type="entry name" value="Glycogen Phosphorylase B"/>
    <property type="match status" value="2"/>
</dbReference>
<comment type="pathway">
    <text evidence="3 8">Glycan biosynthesis; glycogen biosynthesis.</text>
</comment>
<dbReference type="AlphaFoldDB" id="A0A1H7YL56"/>
<comment type="similarity">
    <text evidence="4 8">Belongs to the glycosyltransferase 1 family. Bacterial/plant glycogen synthase subfamily.</text>
</comment>
<keyword evidence="6 8" id="KW-0808">Transferase</keyword>
<evidence type="ECO:0000256" key="7">
    <source>
        <dbReference type="ARBA" id="ARBA00023056"/>
    </source>
</evidence>
<feature type="domain" description="Starch synthase catalytic" evidence="10">
    <location>
        <begin position="43"/>
        <end position="277"/>
    </location>
</feature>
<feature type="binding site" evidence="8">
    <location>
        <position position="56"/>
    </location>
    <ligand>
        <name>ADP-alpha-D-glucose</name>
        <dbReference type="ChEBI" id="CHEBI:57498"/>
    </ligand>
</feature>
<dbReference type="PANTHER" id="PTHR45825">
    <property type="entry name" value="GRANULE-BOUND STARCH SYNTHASE 1, CHLOROPLASTIC/AMYLOPLASTIC"/>
    <property type="match status" value="1"/>
</dbReference>
<dbReference type="CDD" id="cd03791">
    <property type="entry name" value="GT5_Glycogen_synthase_DULL1-like"/>
    <property type="match status" value="1"/>
</dbReference>
<dbReference type="UniPathway" id="UPA00164"/>
<reference evidence="12" key="1">
    <citation type="submission" date="2016-10" db="EMBL/GenBank/DDBJ databases">
        <authorList>
            <person name="Varghese N."/>
            <person name="Submissions S."/>
        </authorList>
    </citation>
    <scope>NUCLEOTIDE SEQUENCE [LARGE SCALE GENOMIC DNA]</scope>
    <source>
        <strain evidence="12">LMG 26383,CCUG 61248,R- 45681</strain>
    </source>
</reference>
<dbReference type="GO" id="GO:0004373">
    <property type="term" value="F:alpha-1,4-glucan glucosyltransferase (UDP-glucose donor) activity"/>
    <property type="evidence" value="ECO:0007669"/>
    <property type="project" value="InterPro"/>
</dbReference>
<organism evidence="11 12">
    <name type="scientific">Bosea lupini</name>
    <dbReference type="NCBI Taxonomy" id="1036779"/>
    <lineage>
        <taxon>Bacteria</taxon>
        <taxon>Pseudomonadati</taxon>
        <taxon>Pseudomonadota</taxon>
        <taxon>Alphaproteobacteria</taxon>
        <taxon>Hyphomicrobiales</taxon>
        <taxon>Boseaceae</taxon>
        <taxon>Bosea</taxon>
    </lineage>
</organism>
<evidence type="ECO:0000256" key="3">
    <source>
        <dbReference type="ARBA" id="ARBA00004964"/>
    </source>
</evidence>
<evidence type="ECO:0000259" key="9">
    <source>
        <dbReference type="Pfam" id="PF00534"/>
    </source>
</evidence>
<evidence type="ECO:0000313" key="11">
    <source>
        <dbReference type="EMBL" id="SEM46564.1"/>
    </source>
</evidence>
<dbReference type="STRING" id="1036779.SAMN04515666_11211"/>
<evidence type="ECO:0000256" key="4">
    <source>
        <dbReference type="ARBA" id="ARBA00010281"/>
    </source>
</evidence>
<dbReference type="InterPro" id="IPR011835">
    <property type="entry name" value="GS/SS"/>
</dbReference>
<protein>
    <recommendedName>
        <fullName evidence="8">Glycogen synthase</fullName>
        <ecNumber evidence="8">2.4.1.21</ecNumber>
    </recommendedName>
    <alternativeName>
        <fullName evidence="8">Starch [bacterial glycogen] synthase</fullName>
    </alternativeName>
</protein>
<keyword evidence="7 8" id="KW-0320">Glycogen biosynthesis</keyword>
<dbReference type="PANTHER" id="PTHR45825:SF8">
    <property type="entry name" value="GLYCOGEN SYNTHASE"/>
    <property type="match status" value="1"/>
</dbReference>
<dbReference type="Pfam" id="PF08323">
    <property type="entry name" value="Glyco_transf_5"/>
    <property type="match status" value="1"/>
</dbReference>
<dbReference type="OrthoDB" id="9808590at2"/>
<dbReference type="EC" id="2.4.1.21" evidence="8"/>